<dbReference type="AlphaFoldDB" id="A0A9N9N5P5"/>
<feature type="non-terminal residue" evidence="2">
    <location>
        <position position="859"/>
    </location>
</feature>
<dbReference type="Proteomes" id="UP000789570">
    <property type="component" value="Unassembled WGS sequence"/>
</dbReference>
<dbReference type="EMBL" id="CAJVPQ010008012">
    <property type="protein sequence ID" value="CAG8702791.1"/>
    <property type="molecule type" value="Genomic_DNA"/>
</dbReference>
<feature type="transmembrane region" description="Helical" evidence="1">
    <location>
        <begin position="825"/>
        <end position="849"/>
    </location>
</feature>
<evidence type="ECO:0000256" key="1">
    <source>
        <dbReference type="SAM" id="Phobius"/>
    </source>
</evidence>
<keyword evidence="1" id="KW-1133">Transmembrane helix</keyword>
<keyword evidence="1" id="KW-0472">Membrane</keyword>
<keyword evidence="1" id="KW-0812">Transmembrane</keyword>
<organism evidence="2 3">
    <name type="scientific">Funneliformis caledonium</name>
    <dbReference type="NCBI Taxonomy" id="1117310"/>
    <lineage>
        <taxon>Eukaryota</taxon>
        <taxon>Fungi</taxon>
        <taxon>Fungi incertae sedis</taxon>
        <taxon>Mucoromycota</taxon>
        <taxon>Glomeromycotina</taxon>
        <taxon>Glomeromycetes</taxon>
        <taxon>Glomerales</taxon>
        <taxon>Glomeraceae</taxon>
        <taxon>Funneliformis</taxon>
    </lineage>
</organism>
<protein>
    <submittedName>
        <fullName evidence="2">16932_t:CDS:1</fullName>
    </submittedName>
</protein>
<comment type="caution">
    <text evidence="2">The sequence shown here is derived from an EMBL/GenBank/DDBJ whole genome shotgun (WGS) entry which is preliminary data.</text>
</comment>
<sequence length="859" mass="99980">FENIGTYRTKFYQLVIDRYPDGTILMLDEAKDTDRTYGNSSIFVNSVRLLHPNKTINYLYAFTKLCPYINQNCFIKTIIPFKANHVLMIYINELSQYNVVISDWSDKVILQDTSIKLSNFEIGTPQIIQNNFYDEYRSLFLVSEGNNLFYKEYNYKQDDGQFVIYQEGNITFEPNLIVYTDISFSTKEGYGIISYVHDRNYFNGVNPTYLTLIQTELNANKMSHLNLTKVTSTFIRKTTCKADLKINYKYSCLILSIDQQFILAEIDYLTSINDFEVKTKNLTIYIDYDSALIEFPASGVDFMIFFYLRASKSINVVLFNANVNDFITSEFYGGSLNFYSHSGGARRILHDKELIIAADIDEHTWNLQSINISQFIPETNMLNNLHIKKTWPLWNESIYIDTNMINITFVHPIELTNKEVYASIYLYNDGEYMLRQRFKCISPECTLSKDRYSLNMTIKETTFSIPEMVYHIEIGDEFAEFRNINQLLPGIKKEDWPIRILSNELEPKPKSKLSDQTPEFTIGSIRLNVMGTNHFKKLNDVEKENFIEQMRIEISKSIPVDGQRITYLKHFAKYKENALFIAFKIHPPNENNFNKKSSKDVFMDFVKLLEVNDFTTALDIYNNTRFIDKKFGFEPTSNRWEEIKMIVQSYFDPITIGLIVSLAFLLTNLYFFGRYKNRMGCNAIVFKAALIILDIVNDISFIVTNEEYLQKLLIPSIVFIICPILINTCLAFYIFIFETRKNPKFADWFRENSKLAAIITLFSSGNIELLHLIDSNYAGYKLFSAPFSSKALCWIFWGGFSNILIEDLPQLIIQIIYVASCKKGYNIFALSALVTGFVILLIDVIGFIYDFIAKRQNMY</sequence>
<feature type="transmembrane region" description="Helical" evidence="1">
    <location>
        <begin position="755"/>
        <end position="773"/>
    </location>
</feature>
<evidence type="ECO:0000313" key="3">
    <source>
        <dbReference type="Proteomes" id="UP000789570"/>
    </source>
</evidence>
<reference evidence="2" key="1">
    <citation type="submission" date="2021-06" db="EMBL/GenBank/DDBJ databases">
        <authorList>
            <person name="Kallberg Y."/>
            <person name="Tangrot J."/>
            <person name="Rosling A."/>
        </authorList>
    </citation>
    <scope>NUCLEOTIDE SEQUENCE</scope>
    <source>
        <strain evidence="2">UK204</strain>
    </source>
</reference>
<dbReference type="OrthoDB" id="2347594at2759"/>
<accession>A0A9N9N5P5</accession>
<name>A0A9N9N5P5_9GLOM</name>
<proteinExistence type="predicted"/>
<evidence type="ECO:0000313" key="2">
    <source>
        <dbReference type="EMBL" id="CAG8702791.1"/>
    </source>
</evidence>
<keyword evidence="3" id="KW-1185">Reference proteome</keyword>
<feature type="transmembrane region" description="Helical" evidence="1">
    <location>
        <begin position="654"/>
        <end position="672"/>
    </location>
</feature>
<feature type="transmembrane region" description="Helical" evidence="1">
    <location>
        <begin position="684"/>
        <end position="704"/>
    </location>
</feature>
<feature type="transmembrane region" description="Helical" evidence="1">
    <location>
        <begin position="716"/>
        <end position="735"/>
    </location>
</feature>
<gene>
    <name evidence="2" type="ORF">FCALED_LOCUS13561</name>
</gene>